<dbReference type="Pfam" id="PF20239">
    <property type="entry name" value="DUF6596"/>
    <property type="match status" value="1"/>
</dbReference>
<protein>
    <submittedName>
        <fullName evidence="4">RNA polymerase sigma factor</fullName>
    </submittedName>
</protein>
<dbReference type="InterPro" id="IPR046531">
    <property type="entry name" value="DUF6596"/>
</dbReference>
<evidence type="ECO:0000259" key="3">
    <source>
        <dbReference type="Pfam" id="PF20239"/>
    </source>
</evidence>
<accession>A0A7Y0FVK8</accession>
<evidence type="ECO:0000259" key="1">
    <source>
        <dbReference type="Pfam" id="PF04542"/>
    </source>
</evidence>
<dbReference type="Gene3D" id="1.10.10.10">
    <property type="entry name" value="Winged helix-like DNA-binding domain superfamily/Winged helix DNA-binding domain"/>
    <property type="match status" value="1"/>
</dbReference>
<sequence length="421" mass="45688">MQTDEAHTTTETVFRMERARLIAALARLVRDVGLAEELAQDALVAALAEWPKRGIPDKPAAWLMATARRRAFDGFRRQRMIARKNAEIGAELGPDSHDPAAEIEAAMDDDIGDERLSLIFTACHPLLSLDQRVALTLKLIGGLTTQEIARAFLSSETTIAQRIVRAKKALGSAGLPYVVPQAEELPARLASVLEVIYLIFNEGYAASTGADLIRPQLCAEALRLGRILVGLQPDEPEVHALLALMEIQASRLPARVGADGVPLTLAEQNRARWDHLLIRRGLDGLDRVERLNGAGGSYALQAALAACHARAMRYEDTDWHRIAGLYDRLLDVTPSPVVALNRAVAHAMAFGPEKGLALVADLEQEPALAGYASLAAARADFLFRAGRWAEAKASYERAAALSGNAGERAFLMRRAEQCAAF</sequence>
<dbReference type="PANTHER" id="PTHR47756">
    <property type="entry name" value="BLL6612 PROTEIN-RELATED"/>
    <property type="match status" value="1"/>
</dbReference>
<dbReference type="Pfam" id="PF04542">
    <property type="entry name" value="Sigma70_r2"/>
    <property type="match status" value="1"/>
</dbReference>
<proteinExistence type="predicted"/>
<dbReference type="PANTHER" id="PTHR47756:SF1">
    <property type="entry name" value="BLL0085 PROTEIN"/>
    <property type="match status" value="1"/>
</dbReference>
<dbReference type="InterPro" id="IPR007627">
    <property type="entry name" value="RNA_pol_sigma70_r2"/>
</dbReference>
<dbReference type="InterPro" id="IPR013249">
    <property type="entry name" value="RNA_pol_sigma70_r4_t2"/>
</dbReference>
<feature type="domain" description="DUF6596" evidence="3">
    <location>
        <begin position="188"/>
        <end position="287"/>
    </location>
</feature>
<name>A0A7Y0FVK8_9HYPH</name>
<dbReference type="AlphaFoldDB" id="A0A7Y0FVK8"/>
<evidence type="ECO:0000313" key="4">
    <source>
        <dbReference type="EMBL" id="NML73906.1"/>
    </source>
</evidence>
<evidence type="ECO:0000259" key="2">
    <source>
        <dbReference type="Pfam" id="PF08281"/>
    </source>
</evidence>
<dbReference type="InterPro" id="IPR036388">
    <property type="entry name" value="WH-like_DNA-bd_sf"/>
</dbReference>
<reference evidence="4 5" key="1">
    <citation type="submission" date="2020-04" db="EMBL/GenBank/DDBJ databases">
        <title>Rhizobium sp. S-51 isolated from soil.</title>
        <authorList>
            <person name="Dahal R.H."/>
        </authorList>
    </citation>
    <scope>NUCLEOTIDE SEQUENCE [LARGE SCALE GENOMIC DNA]</scope>
    <source>
        <strain evidence="4 5">S-51</strain>
    </source>
</reference>
<dbReference type="GO" id="GO:0006352">
    <property type="term" value="P:DNA-templated transcription initiation"/>
    <property type="evidence" value="ECO:0007669"/>
    <property type="project" value="InterPro"/>
</dbReference>
<organism evidence="4 5">
    <name type="scientific">Rhizobium terricola</name>
    <dbReference type="NCBI Taxonomy" id="2728849"/>
    <lineage>
        <taxon>Bacteria</taxon>
        <taxon>Pseudomonadati</taxon>
        <taxon>Pseudomonadota</taxon>
        <taxon>Alphaproteobacteria</taxon>
        <taxon>Hyphomicrobiales</taxon>
        <taxon>Rhizobiaceae</taxon>
        <taxon>Rhizobium/Agrobacterium group</taxon>
        <taxon>Rhizobium</taxon>
    </lineage>
</organism>
<dbReference type="EMBL" id="JABBGK010000001">
    <property type="protein sequence ID" value="NML73906.1"/>
    <property type="molecule type" value="Genomic_DNA"/>
</dbReference>
<dbReference type="Gene3D" id="1.10.1740.10">
    <property type="match status" value="1"/>
</dbReference>
<gene>
    <name evidence="4" type="ORF">HHL25_07185</name>
</gene>
<comment type="caution">
    <text evidence="4">The sequence shown here is derived from an EMBL/GenBank/DDBJ whole genome shotgun (WGS) entry which is preliminary data.</text>
</comment>
<dbReference type="NCBIfam" id="TIGR02937">
    <property type="entry name" value="sigma70-ECF"/>
    <property type="match status" value="1"/>
</dbReference>
<dbReference type="InterPro" id="IPR014284">
    <property type="entry name" value="RNA_pol_sigma-70_dom"/>
</dbReference>
<dbReference type="InterPro" id="IPR013325">
    <property type="entry name" value="RNA_pol_sigma_r2"/>
</dbReference>
<dbReference type="Proteomes" id="UP000541470">
    <property type="component" value="Unassembled WGS sequence"/>
</dbReference>
<dbReference type="GO" id="GO:0003677">
    <property type="term" value="F:DNA binding"/>
    <property type="evidence" value="ECO:0007669"/>
    <property type="project" value="InterPro"/>
</dbReference>
<feature type="domain" description="RNA polymerase sigma-70 region 2" evidence="1">
    <location>
        <begin position="14"/>
        <end position="79"/>
    </location>
</feature>
<dbReference type="SUPFAM" id="SSF88659">
    <property type="entry name" value="Sigma3 and sigma4 domains of RNA polymerase sigma factors"/>
    <property type="match status" value="1"/>
</dbReference>
<evidence type="ECO:0000313" key="5">
    <source>
        <dbReference type="Proteomes" id="UP000541470"/>
    </source>
</evidence>
<dbReference type="SUPFAM" id="SSF88946">
    <property type="entry name" value="Sigma2 domain of RNA polymerase sigma factors"/>
    <property type="match status" value="1"/>
</dbReference>
<dbReference type="RefSeq" id="WP_169588609.1">
    <property type="nucleotide sequence ID" value="NZ_JABBGK010000001.1"/>
</dbReference>
<dbReference type="GO" id="GO:0016987">
    <property type="term" value="F:sigma factor activity"/>
    <property type="evidence" value="ECO:0007669"/>
    <property type="project" value="InterPro"/>
</dbReference>
<dbReference type="InterPro" id="IPR013324">
    <property type="entry name" value="RNA_pol_sigma_r3/r4-like"/>
</dbReference>
<dbReference type="Pfam" id="PF08281">
    <property type="entry name" value="Sigma70_r4_2"/>
    <property type="match status" value="1"/>
</dbReference>
<keyword evidence="5" id="KW-1185">Reference proteome</keyword>
<feature type="domain" description="RNA polymerase sigma factor 70 region 4 type 2" evidence="2">
    <location>
        <begin position="120"/>
        <end position="170"/>
    </location>
</feature>